<dbReference type="InterPro" id="IPR044872">
    <property type="entry name" value="CcmK/CsoS1_BMC"/>
</dbReference>
<keyword evidence="2" id="KW-1283">Bacterial microcompartment</keyword>
<dbReference type="Pfam" id="PF00936">
    <property type="entry name" value="BMC"/>
    <property type="match status" value="1"/>
</dbReference>
<feature type="compositionally biased region" description="Acidic residues" evidence="4">
    <location>
        <begin position="101"/>
        <end position="112"/>
    </location>
</feature>
<dbReference type="PANTHER" id="PTHR33941:SF11">
    <property type="entry name" value="BACTERIAL MICROCOMPARTMENT SHELL PROTEIN PDUJ"/>
    <property type="match status" value="1"/>
</dbReference>
<comment type="similarity">
    <text evidence="3">Belongs to the bacterial microcompartments protein family.</text>
</comment>
<dbReference type="RefSeq" id="WP_058965093.1">
    <property type="nucleotide sequence ID" value="NZ_CABKVM010000017.1"/>
</dbReference>
<protein>
    <submittedName>
        <fullName evidence="6">BMC domain-containing protein</fullName>
    </submittedName>
</protein>
<feature type="domain" description="BMC" evidence="5">
    <location>
        <begin position="3"/>
        <end position="89"/>
    </location>
</feature>
<evidence type="ECO:0000256" key="3">
    <source>
        <dbReference type="PROSITE-ProRule" id="PRU01278"/>
    </source>
</evidence>
<dbReference type="SUPFAM" id="SSF143414">
    <property type="entry name" value="CcmK-like"/>
    <property type="match status" value="1"/>
</dbReference>
<reference evidence="6 7" key="1">
    <citation type="submission" date="2019-03" db="EMBL/GenBank/DDBJ databases">
        <title>Genomic Encyclopedia of Type Strains, Phase IV (KMG-IV): sequencing the most valuable type-strain genomes for metagenomic binning, comparative biology and taxonomic classification.</title>
        <authorList>
            <person name="Goeker M."/>
        </authorList>
    </citation>
    <scope>NUCLEOTIDE SEQUENCE [LARGE SCALE GENOMIC DNA]</scope>
    <source>
        <strain evidence="6 7">DSM 100451</strain>
    </source>
</reference>
<evidence type="ECO:0000256" key="1">
    <source>
        <dbReference type="ARBA" id="ARBA00024322"/>
    </source>
</evidence>
<proteinExistence type="inferred from homology"/>
<dbReference type="PROSITE" id="PS51930">
    <property type="entry name" value="BMC_2"/>
    <property type="match status" value="1"/>
</dbReference>
<comment type="subcellular location">
    <subcellularLocation>
        <location evidence="1">Bacterial microcompartment</location>
    </subcellularLocation>
</comment>
<comment type="caution">
    <text evidence="6">The sequence shown here is derived from an EMBL/GenBank/DDBJ whole genome shotgun (WGS) entry which is preliminary data.</text>
</comment>
<evidence type="ECO:0000313" key="6">
    <source>
        <dbReference type="EMBL" id="TCL57429.1"/>
    </source>
</evidence>
<dbReference type="CDD" id="cd07045">
    <property type="entry name" value="BMC_CcmK_like"/>
    <property type="match status" value="1"/>
</dbReference>
<dbReference type="InterPro" id="IPR000249">
    <property type="entry name" value="BMC_dom"/>
</dbReference>
<dbReference type="Gene3D" id="3.30.70.1710">
    <property type="match status" value="1"/>
</dbReference>
<accession>A0A4R1QTZ5</accession>
<evidence type="ECO:0000256" key="4">
    <source>
        <dbReference type="SAM" id="MobiDB-lite"/>
    </source>
</evidence>
<dbReference type="STRING" id="1650663.GCA_001486665_02061"/>
<evidence type="ECO:0000256" key="2">
    <source>
        <dbReference type="ARBA" id="ARBA00024446"/>
    </source>
</evidence>
<dbReference type="EMBL" id="SLUM01000010">
    <property type="protein sequence ID" value="TCL57429.1"/>
    <property type="molecule type" value="Genomic_DNA"/>
</dbReference>
<dbReference type="InterPro" id="IPR050575">
    <property type="entry name" value="BMC_shell"/>
</dbReference>
<feature type="compositionally biased region" description="Basic and acidic residues" evidence="4">
    <location>
        <begin position="90"/>
        <end position="100"/>
    </location>
</feature>
<evidence type="ECO:0000259" key="5">
    <source>
        <dbReference type="PROSITE" id="PS51930"/>
    </source>
</evidence>
<organism evidence="6 7">
    <name type="scientific">Allofournierella massiliensis</name>
    <dbReference type="NCBI Taxonomy" id="1650663"/>
    <lineage>
        <taxon>Bacteria</taxon>
        <taxon>Bacillati</taxon>
        <taxon>Bacillota</taxon>
        <taxon>Clostridia</taxon>
        <taxon>Eubacteriales</taxon>
        <taxon>Oscillospiraceae</taxon>
        <taxon>Allofournierella</taxon>
    </lineage>
</organism>
<feature type="region of interest" description="Disordered" evidence="4">
    <location>
        <begin position="82"/>
        <end position="138"/>
    </location>
</feature>
<gene>
    <name evidence="6" type="ORF">EDD77_110104</name>
</gene>
<dbReference type="AlphaFoldDB" id="A0A4R1QTZ5"/>
<dbReference type="GO" id="GO:0031469">
    <property type="term" value="C:bacterial microcompartment"/>
    <property type="evidence" value="ECO:0007669"/>
    <property type="project" value="UniProtKB-SubCell"/>
</dbReference>
<dbReference type="InterPro" id="IPR037233">
    <property type="entry name" value="CcmK-like_sf"/>
</dbReference>
<evidence type="ECO:0000313" key="7">
    <source>
        <dbReference type="Proteomes" id="UP000295184"/>
    </source>
</evidence>
<sequence>MQALGMIETRGLLASIEAADAMLKAADVTLLDRTKVGGGLVTISVTGDVAAVKAAVGAGAAAAERLGGGLLVTQHVIARPQQDVEPLFRPPEEKAAKPEEIPEEQPSDEGGEEPLPQEPEPTQELEQEPEQPEQKQAVGQISREWCDALFRQEGTARLMEVLGSCSVVKLRYLARSYPEFEIAGRAISKANRSRLLKEFERWYDRQAAEQTAQ</sequence>
<feature type="compositionally biased region" description="Acidic residues" evidence="4">
    <location>
        <begin position="121"/>
        <end position="131"/>
    </location>
</feature>
<dbReference type="Proteomes" id="UP000295184">
    <property type="component" value="Unassembled WGS sequence"/>
</dbReference>
<dbReference type="SMART" id="SM00877">
    <property type="entry name" value="BMC"/>
    <property type="match status" value="1"/>
</dbReference>
<name>A0A4R1QTZ5_9FIRM</name>
<dbReference type="PANTHER" id="PTHR33941">
    <property type="entry name" value="PROPANEDIOL UTILIZATION PROTEIN PDUA"/>
    <property type="match status" value="1"/>
</dbReference>